<dbReference type="AlphaFoldDB" id="A0A1G9TMT7"/>
<name>A0A1G9TMT7_9FIRM</name>
<dbReference type="Gene3D" id="3.40.630.190">
    <property type="entry name" value="LCP protein"/>
    <property type="match status" value="1"/>
</dbReference>
<gene>
    <name evidence="6" type="ORF">SAMN04488502_10514</name>
</gene>
<dbReference type="Gene3D" id="3.30.70.2390">
    <property type="match status" value="1"/>
</dbReference>
<feature type="domain" description="Cell envelope-related transcriptional attenuator" evidence="4">
    <location>
        <begin position="78"/>
        <end position="227"/>
    </location>
</feature>
<sequence>MSRLEKRLSEQKQIQIKRILAVLAALSIFVMATGASYYWFSTGLFERPEDPPTELMTAQNKMNIMVLGVDERSDDVGRSDTLFLVTVDTNTKEVAMLSIPRDTRVRTPGHGYDKINHAYANGGHKLTQQAVEGLLGISIDRYIMIDFHSFNKIIDAVGGVDIEVEKRMYYEDPYDGDGGLVIDLQPGLQHLDGEAAIQYVRYRDEDGDIGRVQRQQKFIKALMKEVASPSVITRIPAIIQQVSSAIKTDMTTTEMLNLARILNDAYKNGLKTDMVPGKPAYISDISYWLPDIVALRQHLAQTLGLEMGAQYAATARQEARDYETSIPKEMKVAETPKEVKPDTETTAKDDKDNKADEKDEEDQPKSESKQKAKQKQKAKSTSPAKVKVEVLNASGSESAGKEIAAVLKKQGFEVVGVANLTVAYRNTVVVSNTTNSNVVNKLTNMPFHYSLQVTKDESKDVQATILVGTDYIANKE</sequence>
<comment type="similarity">
    <text evidence="1">Belongs to the LytR/CpsA/Psr (LCP) family.</text>
</comment>
<dbReference type="NCBIfam" id="TIGR00350">
    <property type="entry name" value="lytR_cpsA_psr"/>
    <property type="match status" value="1"/>
</dbReference>
<evidence type="ECO:0000259" key="4">
    <source>
        <dbReference type="Pfam" id="PF03816"/>
    </source>
</evidence>
<evidence type="ECO:0000256" key="3">
    <source>
        <dbReference type="SAM" id="Phobius"/>
    </source>
</evidence>
<dbReference type="InterPro" id="IPR004474">
    <property type="entry name" value="LytR_CpsA_psr"/>
</dbReference>
<dbReference type="OrthoDB" id="9782542at2"/>
<feature type="compositionally biased region" description="Basic and acidic residues" evidence="2">
    <location>
        <begin position="322"/>
        <end position="370"/>
    </location>
</feature>
<keyword evidence="7" id="KW-1185">Reference proteome</keyword>
<dbReference type="Pfam" id="PF03816">
    <property type="entry name" value="LytR_cpsA_psr"/>
    <property type="match status" value="1"/>
</dbReference>
<organism evidence="6 7">
    <name type="scientific">Dendrosporobacter quercicolus</name>
    <dbReference type="NCBI Taxonomy" id="146817"/>
    <lineage>
        <taxon>Bacteria</taxon>
        <taxon>Bacillati</taxon>
        <taxon>Bacillota</taxon>
        <taxon>Negativicutes</taxon>
        <taxon>Selenomonadales</taxon>
        <taxon>Sporomusaceae</taxon>
        <taxon>Dendrosporobacter</taxon>
    </lineage>
</organism>
<keyword evidence="3" id="KW-1133">Transmembrane helix</keyword>
<feature type="domain" description="LytR/CpsA/Psr regulator C-terminal" evidence="5">
    <location>
        <begin position="386"/>
        <end position="471"/>
    </location>
</feature>
<feature type="transmembrane region" description="Helical" evidence="3">
    <location>
        <begin position="20"/>
        <end position="40"/>
    </location>
</feature>
<accession>A0A1G9TMT7</accession>
<evidence type="ECO:0000256" key="1">
    <source>
        <dbReference type="ARBA" id="ARBA00006068"/>
    </source>
</evidence>
<reference evidence="6 7" key="1">
    <citation type="submission" date="2016-10" db="EMBL/GenBank/DDBJ databases">
        <authorList>
            <person name="de Groot N.N."/>
        </authorList>
    </citation>
    <scope>NUCLEOTIDE SEQUENCE [LARGE SCALE GENOMIC DNA]</scope>
    <source>
        <strain evidence="6 7">DSM 1736</strain>
    </source>
</reference>
<keyword evidence="3" id="KW-0812">Transmembrane</keyword>
<dbReference type="RefSeq" id="WP_092072695.1">
    <property type="nucleotide sequence ID" value="NZ_FNHB01000005.1"/>
</dbReference>
<proteinExistence type="inferred from homology"/>
<evidence type="ECO:0000313" key="6">
    <source>
        <dbReference type="EMBL" id="SDM48435.1"/>
    </source>
</evidence>
<evidence type="ECO:0000256" key="2">
    <source>
        <dbReference type="SAM" id="MobiDB-lite"/>
    </source>
</evidence>
<keyword evidence="3" id="KW-0472">Membrane</keyword>
<dbReference type="EMBL" id="FNHB01000005">
    <property type="protein sequence ID" value="SDM48435.1"/>
    <property type="molecule type" value="Genomic_DNA"/>
</dbReference>
<dbReference type="Pfam" id="PF13399">
    <property type="entry name" value="LytR_C"/>
    <property type="match status" value="1"/>
</dbReference>
<feature type="region of interest" description="Disordered" evidence="2">
    <location>
        <begin position="322"/>
        <end position="385"/>
    </location>
</feature>
<evidence type="ECO:0000259" key="5">
    <source>
        <dbReference type="Pfam" id="PF13399"/>
    </source>
</evidence>
<dbReference type="PANTHER" id="PTHR33392:SF6">
    <property type="entry name" value="POLYISOPRENYL-TEICHOIC ACID--PEPTIDOGLYCAN TEICHOIC ACID TRANSFERASE TAGU"/>
    <property type="match status" value="1"/>
</dbReference>
<dbReference type="InterPro" id="IPR050922">
    <property type="entry name" value="LytR/CpsA/Psr_CW_biosynth"/>
</dbReference>
<dbReference type="InterPro" id="IPR027381">
    <property type="entry name" value="LytR/CpsA/Psr_C"/>
</dbReference>
<dbReference type="PANTHER" id="PTHR33392">
    <property type="entry name" value="POLYISOPRENYL-TEICHOIC ACID--PEPTIDOGLYCAN TEICHOIC ACID TRANSFERASE TAGU"/>
    <property type="match status" value="1"/>
</dbReference>
<evidence type="ECO:0000313" key="7">
    <source>
        <dbReference type="Proteomes" id="UP000214880"/>
    </source>
</evidence>
<dbReference type="Proteomes" id="UP000214880">
    <property type="component" value="Unassembled WGS sequence"/>
</dbReference>
<dbReference type="STRING" id="146817.SAMN04488502_10514"/>
<protein>
    <submittedName>
        <fullName evidence="6">Transcriptional attenuator, LytR family</fullName>
    </submittedName>
</protein>